<reference evidence="11 12" key="1">
    <citation type="journal article" date="2016" name="PLoS ONE">
        <title>Sequence Assembly of Yarrowia lipolytica Strain W29/CLIB89 Shows Transposable Element Diversity.</title>
        <authorList>
            <person name="Magnan C."/>
            <person name="Yu J."/>
            <person name="Chang I."/>
            <person name="Jahn E."/>
            <person name="Kanomata Y."/>
            <person name="Wu J."/>
            <person name="Zeller M."/>
            <person name="Oakes M."/>
            <person name="Baldi P."/>
            <person name="Sandmeyer S."/>
        </authorList>
    </citation>
    <scope>NUCLEOTIDE SEQUENCE [LARGE SCALE GENOMIC DNA]</scope>
    <source>
        <strain evidence="12">CLIB89(W29)</strain>
    </source>
</reference>
<dbReference type="eggNOG" id="KOG3364">
    <property type="taxonomic scope" value="Eukaryota"/>
</dbReference>
<dbReference type="GO" id="GO:0000422">
    <property type="term" value="P:autophagy of mitochondrion"/>
    <property type="evidence" value="ECO:0007669"/>
    <property type="project" value="TreeGrafter"/>
</dbReference>
<dbReference type="GO" id="GO:0005778">
    <property type="term" value="C:peroxisomal membrane"/>
    <property type="evidence" value="ECO:0007669"/>
    <property type="project" value="TreeGrafter"/>
</dbReference>
<dbReference type="GO" id="GO:0005741">
    <property type="term" value="C:mitochondrial outer membrane"/>
    <property type="evidence" value="ECO:0007669"/>
    <property type="project" value="UniProtKB-SubCell"/>
</dbReference>
<dbReference type="GO" id="GO:0000266">
    <property type="term" value="P:mitochondrial fission"/>
    <property type="evidence" value="ECO:0007669"/>
    <property type="project" value="UniProtKB-UniRule"/>
</dbReference>
<keyword evidence="6 10" id="KW-1133">Transmembrane helix</keyword>
<dbReference type="GO" id="GO:0016559">
    <property type="term" value="P:peroxisome fission"/>
    <property type="evidence" value="ECO:0007669"/>
    <property type="project" value="TreeGrafter"/>
</dbReference>
<dbReference type="Pfam" id="PF14852">
    <property type="entry name" value="Fis1_TPR_N"/>
    <property type="match status" value="1"/>
</dbReference>
<dbReference type="CDD" id="cd12212">
    <property type="entry name" value="Fis1"/>
    <property type="match status" value="1"/>
</dbReference>
<dbReference type="InterPro" id="IPR028061">
    <property type="entry name" value="Fis1_TPR_C"/>
</dbReference>
<dbReference type="InterPro" id="IPR028058">
    <property type="entry name" value="Fis1_TPR_N"/>
</dbReference>
<sequence>MTPTPNSPDCSHFRSNTDLVDIESPLSDEELYVLSQQYNNEGDFVSVQTRFNYAWGLIKSRKVEDQQLGVQILAQVYKDTPSRRRECLYYLAIGSYKLGEYTDARKYCDLLLQIEPDDPQSAKLRQIIEDKLAKEGMIGIAIVGGVIAVGAAVLGAVLSQKKR</sequence>
<dbReference type="SUPFAM" id="SSF48452">
    <property type="entry name" value="TPR-like"/>
    <property type="match status" value="1"/>
</dbReference>
<dbReference type="RefSeq" id="XP_500572.3">
    <property type="nucleotide sequence ID" value="XM_500572.3"/>
</dbReference>
<dbReference type="Proteomes" id="UP000182444">
    <property type="component" value="Chromosome 1B"/>
</dbReference>
<accession>A0A1D8N6R0</accession>
<dbReference type="InterPro" id="IPR016543">
    <property type="entry name" value="Fis1"/>
</dbReference>
<dbReference type="PIRSF" id="PIRSF008835">
    <property type="entry name" value="TPR_repeat_11_Fis1"/>
    <property type="match status" value="1"/>
</dbReference>
<evidence type="ECO:0000313" key="12">
    <source>
        <dbReference type="Proteomes" id="UP000182444"/>
    </source>
</evidence>
<dbReference type="GeneID" id="2907409"/>
<protein>
    <recommendedName>
        <fullName evidence="3 9">Mitochondrial fission 1 protein</fullName>
    </recommendedName>
</protein>
<evidence type="ECO:0000313" key="11">
    <source>
        <dbReference type="EMBL" id="AOW01315.1"/>
    </source>
</evidence>
<dbReference type="KEGG" id="yli:2907409"/>
<dbReference type="VEuPathDB" id="FungiDB:YALI0_B06556g"/>
<proteinExistence type="inferred from homology"/>
<comment type="domain">
    <text evidence="9">The C-terminus is required for mitochondrial localization, while the N-terminus is necessary for mitochondrial fission.</text>
</comment>
<keyword evidence="4 10" id="KW-0812">Transmembrane</keyword>
<organism evidence="11 12">
    <name type="scientific">Yarrowia lipolytica</name>
    <name type="common">Candida lipolytica</name>
    <dbReference type="NCBI Taxonomy" id="4952"/>
    <lineage>
        <taxon>Eukaryota</taxon>
        <taxon>Fungi</taxon>
        <taxon>Dikarya</taxon>
        <taxon>Ascomycota</taxon>
        <taxon>Saccharomycotina</taxon>
        <taxon>Dipodascomycetes</taxon>
        <taxon>Dipodascales</taxon>
        <taxon>Dipodascales incertae sedis</taxon>
        <taxon>Yarrowia</taxon>
    </lineage>
</organism>
<comment type="function">
    <text evidence="9">Has a role in mitochondrial fission.</text>
</comment>
<evidence type="ECO:0000256" key="9">
    <source>
        <dbReference type="PIRNR" id="PIRNR008835"/>
    </source>
</evidence>
<feature type="transmembrane region" description="Helical" evidence="10">
    <location>
        <begin position="136"/>
        <end position="158"/>
    </location>
</feature>
<keyword evidence="7 9" id="KW-0496">Mitochondrion</keyword>
<keyword evidence="5 9" id="KW-1000">Mitochondrion outer membrane</keyword>
<evidence type="ECO:0000256" key="1">
    <source>
        <dbReference type="ARBA" id="ARBA00004572"/>
    </source>
</evidence>
<name>A0A1D8N6R0_YARLL</name>
<dbReference type="VEuPathDB" id="FungiDB:YALI1_B08616g"/>
<dbReference type="InterPro" id="IPR033745">
    <property type="entry name" value="Fis1_cytosol"/>
</dbReference>
<evidence type="ECO:0000256" key="6">
    <source>
        <dbReference type="ARBA" id="ARBA00022989"/>
    </source>
</evidence>
<evidence type="ECO:0000256" key="8">
    <source>
        <dbReference type="ARBA" id="ARBA00023136"/>
    </source>
</evidence>
<gene>
    <name evidence="11" type="ORF">YALI1_B08616g</name>
</gene>
<evidence type="ECO:0000256" key="10">
    <source>
        <dbReference type="SAM" id="Phobius"/>
    </source>
</evidence>
<evidence type="ECO:0000256" key="3">
    <source>
        <dbReference type="ARBA" id="ARBA00014314"/>
    </source>
</evidence>
<evidence type="ECO:0000256" key="7">
    <source>
        <dbReference type="ARBA" id="ARBA00023128"/>
    </source>
</evidence>
<dbReference type="EMBL" id="CP017554">
    <property type="protein sequence ID" value="AOW01315.1"/>
    <property type="molecule type" value="Genomic_DNA"/>
</dbReference>
<keyword evidence="8 9" id="KW-0472">Membrane</keyword>
<dbReference type="Pfam" id="PF14853">
    <property type="entry name" value="Fis1_TPR_C"/>
    <property type="match status" value="1"/>
</dbReference>
<comment type="subcellular location">
    <subcellularLocation>
        <location evidence="1">Mitochondrion outer membrane</location>
        <topology evidence="1">Single-pass membrane protein</topology>
    </subcellularLocation>
</comment>
<dbReference type="AlphaFoldDB" id="A0A1D8N6R0"/>
<dbReference type="InterPro" id="IPR011990">
    <property type="entry name" value="TPR-like_helical_dom_sf"/>
</dbReference>
<evidence type="ECO:0000256" key="2">
    <source>
        <dbReference type="ARBA" id="ARBA00008937"/>
    </source>
</evidence>
<evidence type="ECO:0000256" key="4">
    <source>
        <dbReference type="ARBA" id="ARBA00022692"/>
    </source>
</evidence>
<dbReference type="PANTHER" id="PTHR13247:SF0">
    <property type="entry name" value="MITOCHONDRIAL FISSION 1 PROTEIN"/>
    <property type="match status" value="1"/>
</dbReference>
<dbReference type="PANTHER" id="PTHR13247">
    <property type="entry name" value="TETRATRICOPEPTIDE REPEAT PROTEIN 11 TPR REPEAT PROTEIN 11"/>
    <property type="match status" value="1"/>
</dbReference>
<evidence type="ECO:0000256" key="5">
    <source>
        <dbReference type="ARBA" id="ARBA00022787"/>
    </source>
</evidence>
<dbReference type="Gene3D" id="1.25.40.10">
    <property type="entry name" value="Tetratricopeptide repeat domain"/>
    <property type="match status" value="1"/>
</dbReference>
<comment type="similarity">
    <text evidence="2 9">Belongs to the FIS1 family.</text>
</comment>